<dbReference type="InterPro" id="IPR029752">
    <property type="entry name" value="D-isomer_DH_CS1"/>
</dbReference>
<dbReference type="EMBL" id="LPWF01000028">
    <property type="protein sequence ID" value="ODR96691.1"/>
    <property type="molecule type" value="Genomic_DNA"/>
</dbReference>
<dbReference type="PROSITE" id="PS50975">
    <property type="entry name" value="ATP_GRASP"/>
    <property type="match status" value="1"/>
</dbReference>
<dbReference type="SUPFAM" id="SSF56059">
    <property type="entry name" value="Glutathione synthetase ATP-binding domain-like"/>
    <property type="match status" value="1"/>
</dbReference>
<organism evidence="8 9">
    <name type="scientific">Methyloceanibacter superfactus</name>
    <dbReference type="NCBI Taxonomy" id="1774969"/>
    <lineage>
        <taxon>Bacteria</taxon>
        <taxon>Pseudomonadati</taxon>
        <taxon>Pseudomonadota</taxon>
        <taxon>Alphaproteobacteria</taxon>
        <taxon>Hyphomicrobiales</taxon>
        <taxon>Hyphomicrobiaceae</taxon>
        <taxon>Methyloceanibacter</taxon>
    </lineage>
</organism>
<dbReference type="UniPathway" id="UPA00074">
    <property type="reaction ID" value="UER00942"/>
</dbReference>
<dbReference type="HAMAP" id="MF_01928">
    <property type="entry name" value="PurK"/>
    <property type="match status" value="1"/>
</dbReference>
<evidence type="ECO:0000256" key="5">
    <source>
        <dbReference type="HAMAP-Rule" id="MF_01928"/>
    </source>
</evidence>
<evidence type="ECO:0000313" key="9">
    <source>
        <dbReference type="Proteomes" id="UP000094472"/>
    </source>
</evidence>
<dbReference type="OrthoDB" id="9804625at2"/>
<feature type="binding site" evidence="5">
    <location>
        <begin position="153"/>
        <end position="159"/>
    </location>
    <ligand>
        <name>ATP</name>
        <dbReference type="ChEBI" id="CHEBI:30616"/>
    </ligand>
</feature>
<dbReference type="Gene3D" id="3.30.470.20">
    <property type="entry name" value="ATP-grasp fold, B domain"/>
    <property type="match status" value="1"/>
</dbReference>
<dbReference type="GO" id="GO:0005524">
    <property type="term" value="F:ATP binding"/>
    <property type="evidence" value="ECO:0007669"/>
    <property type="project" value="UniProtKB-UniRule"/>
</dbReference>
<evidence type="ECO:0000256" key="4">
    <source>
        <dbReference type="ARBA" id="ARBA00022840"/>
    </source>
</evidence>
<dbReference type="InterPro" id="IPR003135">
    <property type="entry name" value="ATP-grasp_carboxylate-amine"/>
</dbReference>
<dbReference type="Gene3D" id="3.40.50.20">
    <property type="match status" value="1"/>
</dbReference>
<evidence type="ECO:0000313" key="8">
    <source>
        <dbReference type="EMBL" id="ODR96691.1"/>
    </source>
</evidence>
<comment type="similarity">
    <text evidence="5 6">Belongs to the PurK/PurT family.</text>
</comment>
<dbReference type="EC" id="6.3.4.18" evidence="5 6"/>
<comment type="caution">
    <text evidence="8">The sequence shown here is derived from an EMBL/GenBank/DDBJ whole genome shotgun (WGS) entry which is preliminary data.</text>
</comment>
<dbReference type="RefSeq" id="WP_069442205.1">
    <property type="nucleotide sequence ID" value="NZ_LPWF01000028.1"/>
</dbReference>
<dbReference type="GO" id="GO:0006189">
    <property type="term" value="P:'de novo' IMP biosynthetic process"/>
    <property type="evidence" value="ECO:0007669"/>
    <property type="project" value="UniProtKB-UniRule"/>
</dbReference>
<comment type="function">
    <text evidence="5">Catalyzes the ATP-dependent conversion of 5-aminoimidazole ribonucleotide (AIR) and HCO(3)(-) to N5-carboxyaminoimidazole ribonucleotide (N5-CAIR).</text>
</comment>
<dbReference type="AlphaFoldDB" id="A0A1E3VTT0"/>
<dbReference type="PANTHER" id="PTHR11609">
    <property type="entry name" value="PURINE BIOSYNTHESIS PROTEIN 6/7, PUR6/7"/>
    <property type="match status" value="1"/>
</dbReference>
<protein>
    <recommendedName>
        <fullName evidence="5 6">N5-carboxyaminoimidazole ribonucleotide synthase</fullName>
        <shortName evidence="5 6">N5-CAIR synthase</shortName>
        <ecNumber evidence="5 6">6.3.4.18</ecNumber>
    </recommendedName>
    <alternativeName>
        <fullName evidence="5 6">5-(carboxyamino)imidazole ribonucleotide synthetase</fullName>
    </alternativeName>
</protein>
<accession>A0A1E3VTT0</accession>
<dbReference type="InterPro" id="IPR013815">
    <property type="entry name" value="ATP_grasp_subdomain_1"/>
</dbReference>
<dbReference type="PANTHER" id="PTHR11609:SF5">
    <property type="entry name" value="PHOSPHORIBOSYLAMINOIMIDAZOLE CARBOXYLASE"/>
    <property type="match status" value="1"/>
</dbReference>
<evidence type="ECO:0000256" key="1">
    <source>
        <dbReference type="ARBA" id="ARBA00022598"/>
    </source>
</evidence>
<feature type="domain" description="ATP-grasp" evidence="7">
    <location>
        <begin position="112"/>
        <end position="300"/>
    </location>
</feature>
<dbReference type="InterPro" id="IPR011761">
    <property type="entry name" value="ATP-grasp"/>
</dbReference>
<dbReference type="GO" id="GO:0004638">
    <property type="term" value="F:phosphoribosylaminoimidazole carboxylase activity"/>
    <property type="evidence" value="ECO:0007669"/>
    <property type="project" value="InterPro"/>
</dbReference>
<dbReference type="NCBIfam" id="NF004679">
    <property type="entry name" value="PRK06019.1-5"/>
    <property type="match status" value="1"/>
</dbReference>
<dbReference type="FunFam" id="3.30.1490.20:FF:000015">
    <property type="entry name" value="N5-carboxyaminoimidazole ribonucleotide synthase"/>
    <property type="match status" value="1"/>
</dbReference>
<feature type="binding site" evidence="5">
    <location>
        <position position="148"/>
    </location>
    <ligand>
        <name>ATP</name>
        <dbReference type="ChEBI" id="CHEBI:30616"/>
    </ligand>
</feature>
<keyword evidence="9" id="KW-1185">Reference proteome</keyword>
<feature type="binding site" evidence="5">
    <location>
        <begin position="270"/>
        <end position="271"/>
    </location>
    <ligand>
        <name>ATP</name>
        <dbReference type="ChEBI" id="CHEBI:30616"/>
    </ligand>
</feature>
<comment type="subunit">
    <text evidence="5 6">Homodimer.</text>
</comment>
<dbReference type="InterPro" id="IPR005875">
    <property type="entry name" value="PurK"/>
</dbReference>
<proteinExistence type="inferred from homology"/>
<comment type="function">
    <text evidence="6">Catalyzes the ATP-dependent conversion of 5-aminoimidazole ribonucleotide (AIR) and HCO(3)- to N5-carboxyaminoimidazole ribonucleotide (N5-CAIR).</text>
</comment>
<dbReference type="Pfam" id="PF02222">
    <property type="entry name" value="ATP-grasp"/>
    <property type="match status" value="1"/>
</dbReference>
<sequence length="361" mass="38517">MPEVRLPPGSTIGILGGGQLGRMLSVAASRLGLKTHIYSDEPNAPAFDVAAETTVAAYDDEAALARFAGSVGVVTCEFENVPAKALEIAGRKAPVFPPAKSFATAQDRLVEKDFIAGLGIALAPYAAVGSLGDLNEGLARVKIPALLKTRRFGYDGKGQVMIHTLCEAGSAWEAIGETPSVLEGVVRFEREVSVIAVRGQDGETRFYDVVENVHEGGILATSRAPARIAASTVFEARQIAGKIAEALQHVGVLCVEMFQREGDEPRLLVNEIAPRVHNSGHWTIDACPVSQFENHVRAICGWPLGEVGRHSDAVMTNLIGADVEAWETLAAEPNTAVHLYGKAEPRPGRKMGHVTRLFPES</sequence>
<dbReference type="STRING" id="1774969.AUC69_13900"/>
<dbReference type="InterPro" id="IPR054350">
    <property type="entry name" value="PurT/PurK_preATP-grasp"/>
</dbReference>
<dbReference type="GO" id="GO:0046872">
    <property type="term" value="F:metal ion binding"/>
    <property type="evidence" value="ECO:0007669"/>
    <property type="project" value="InterPro"/>
</dbReference>
<dbReference type="GO" id="GO:0034028">
    <property type="term" value="F:5-(carboxyamino)imidazole ribonucleotide synthase activity"/>
    <property type="evidence" value="ECO:0007669"/>
    <property type="project" value="UniProtKB-UniRule"/>
</dbReference>
<dbReference type="GO" id="GO:0005829">
    <property type="term" value="C:cytosol"/>
    <property type="evidence" value="ECO:0007669"/>
    <property type="project" value="TreeGrafter"/>
</dbReference>
<dbReference type="InterPro" id="IPR040686">
    <property type="entry name" value="PurK_C"/>
</dbReference>
<keyword evidence="2 5" id="KW-0547">Nucleotide-binding</keyword>
<feature type="binding site" evidence="5">
    <location>
        <position position="191"/>
    </location>
    <ligand>
        <name>ATP</name>
        <dbReference type="ChEBI" id="CHEBI:30616"/>
    </ligand>
</feature>
<comment type="catalytic activity">
    <reaction evidence="5 6">
        <text>5-amino-1-(5-phospho-beta-D-ribosyl)imidazole + hydrogencarbonate + ATP = 5-carboxyamino-1-(5-phospho-D-ribosyl)imidazole + ADP + phosphate + 2 H(+)</text>
        <dbReference type="Rhea" id="RHEA:19317"/>
        <dbReference type="ChEBI" id="CHEBI:15378"/>
        <dbReference type="ChEBI" id="CHEBI:17544"/>
        <dbReference type="ChEBI" id="CHEBI:30616"/>
        <dbReference type="ChEBI" id="CHEBI:43474"/>
        <dbReference type="ChEBI" id="CHEBI:58730"/>
        <dbReference type="ChEBI" id="CHEBI:137981"/>
        <dbReference type="ChEBI" id="CHEBI:456216"/>
        <dbReference type="EC" id="6.3.4.18"/>
    </reaction>
</comment>
<gene>
    <name evidence="5 6" type="primary">purK</name>
    <name evidence="8" type="ORF">AUC69_13900</name>
</gene>
<dbReference type="SUPFAM" id="SSF52440">
    <property type="entry name" value="PreATP-grasp domain"/>
    <property type="match status" value="1"/>
</dbReference>
<dbReference type="NCBIfam" id="TIGR01161">
    <property type="entry name" value="purK"/>
    <property type="match status" value="1"/>
</dbReference>
<feature type="binding site" evidence="5">
    <location>
        <position position="214"/>
    </location>
    <ligand>
        <name>ATP</name>
        <dbReference type="ChEBI" id="CHEBI:30616"/>
    </ligand>
</feature>
<keyword evidence="4 5" id="KW-0067">ATP-binding</keyword>
<name>A0A1E3VTT0_9HYPH</name>
<dbReference type="Pfam" id="PF17769">
    <property type="entry name" value="PurK_C"/>
    <property type="match status" value="1"/>
</dbReference>
<dbReference type="FunFam" id="3.30.470.20:FF:000029">
    <property type="entry name" value="N5-carboxyaminoimidazole ribonucleotide synthase"/>
    <property type="match status" value="1"/>
</dbReference>
<dbReference type="Proteomes" id="UP000094472">
    <property type="component" value="Unassembled WGS sequence"/>
</dbReference>
<evidence type="ECO:0000256" key="3">
    <source>
        <dbReference type="ARBA" id="ARBA00022755"/>
    </source>
</evidence>
<feature type="binding site" evidence="5">
    <location>
        <position position="108"/>
    </location>
    <ligand>
        <name>ATP</name>
        <dbReference type="ChEBI" id="CHEBI:30616"/>
    </ligand>
</feature>
<dbReference type="NCBIfam" id="NF004676">
    <property type="entry name" value="PRK06019.1-2"/>
    <property type="match status" value="1"/>
</dbReference>
<evidence type="ECO:0000256" key="6">
    <source>
        <dbReference type="RuleBase" id="RU361200"/>
    </source>
</evidence>
<dbReference type="Pfam" id="PF22660">
    <property type="entry name" value="RS_preATP-grasp-like"/>
    <property type="match status" value="1"/>
</dbReference>
<dbReference type="PROSITE" id="PS00065">
    <property type="entry name" value="D_2_HYDROXYACID_DH_1"/>
    <property type="match status" value="1"/>
</dbReference>
<keyword evidence="3 5" id="KW-0658">Purine biosynthesis</keyword>
<dbReference type="InterPro" id="IPR011054">
    <property type="entry name" value="Rudment_hybrid_motif"/>
</dbReference>
<dbReference type="InterPro" id="IPR016185">
    <property type="entry name" value="PreATP-grasp_dom_sf"/>
</dbReference>
<evidence type="ECO:0000256" key="2">
    <source>
        <dbReference type="ARBA" id="ARBA00022741"/>
    </source>
</evidence>
<feature type="binding site" evidence="5">
    <location>
        <begin position="183"/>
        <end position="186"/>
    </location>
    <ligand>
        <name>ATP</name>
        <dbReference type="ChEBI" id="CHEBI:30616"/>
    </ligand>
</feature>
<reference evidence="8 9" key="1">
    <citation type="journal article" date="2016" name="Environ. Microbiol.">
        <title>New Methyloceanibacter diversity from North Sea sediments includes methanotroph containing solely the soluble methane monooxygenase.</title>
        <authorList>
            <person name="Vekeman B."/>
            <person name="Kerckhof F.M."/>
            <person name="Cremers G."/>
            <person name="de Vos P."/>
            <person name="Vandamme P."/>
            <person name="Boon N."/>
            <person name="Op den Camp H.J."/>
            <person name="Heylen K."/>
        </authorList>
    </citation>
    <scope>NUCLEOTIDE SEQUENCE [LARGE SCALE GENOMIC DNA]</scope>
    <source>
        <strain evidence="8 9">R-67175</strain>
    </source>
</reference>
<evidence type="ECO:0000259" key="7">
    <source>
        <dbReference type="PROSITE" id="PS50975"/>
    </source>
</evidence>
<keyword evidence="1 5" id="KW-0436">Ligase</keyword>
<dbReference type="SUPFAM" id="SSF51246">
    <property type="entry name" value="Rudiment single hybrid motif"/>
    <property type="match status" value="1"/>
</dbReference>
<comment type="pathway">
    <text evidence="5 6">Purine metabolism; IMP biosynthesis via de novo pathway; 5-amino-1-(5-phospho-D-ribosyl)imidazole-4-carboxylate from 5-amino-1-(5-phospho-D-ribosyl)imidazole (N5-CAIR route): step 1/2.</text>
</comment>
<dbReference type="GO" id="GO:0016616">
    <property type="term" value="F:oxidoreductase activity, acting on the CH-OH group of donors, NAD or NADP as acceptor"/>
    <property type="evidence" value="ECO:0007669"/>
    <property type="project" value="UniProtKB-ARBA"/>
</dbReference>
<dbReference type="Gene3D" id="3.30.1490.20">
    <property type="entry name" value="ATP-grasp fold, A domain"/>
    <property type="match status" value="1"/>
</dbReference>